<evidence type="ECO:0000313" key="3">
    <source>
        <dbReference type="Proteomes" id="UP001526201"/>
    </source>
</evidence>
<dbReference type="Pfam" id="PF05076">
    <property type="entry name" value="SUFU"/>
    <property type="match status" value="1"/>
</dbReference>
<evidence type="ECO:0000259" key="1">
    <source>
        <dbReference type="Pfam" id="PF05076"/>
    </source>
</evidence>
<evidence type="ECO:0000313" key="2">
    <source>
        <dbReference type="EMBL" id="MCV7229862.1"/>
    </source>
</evidence>
<feature type="domain" description="Suppressor of fused-like" evidence="1">
    <location>
        <begin position="36"/>
        <end position="193"/>
    </location>
</feature>
<keyword evidence="3" id="KW-1185">Reference proteome</keyword>
<proteinExistence type="predicted"/>
<organism evidence="2 3">
    <name type="scientific">Mycolicibacterium komossense</name>
    <dbReference type="NCBI Taxonomy" id="1779"/>
    <lineage>
        <taxon>Bacteria</taxon>
        <taxon>Bacillati</taxon>
        <taxon>Actinomycetota</taxon>
        <taxon>Actinomycetes</taxon>
        <taxon>Mycobacteriales</taxon>
        <taxon>Mycobacteriaceae</taxon>
        <taxon>Mycolicibacterium</taxon>
    </lineage>
</organism>
<name>A0ABT3CK69_9MYCO</name>
<sequence>MTQVLTEVRAHLRGYFTGAGIDKEPDSASVTFLGVERIEVLRFGPDPNGVYHYVSLGCSRHPMGDPTALAADPLLGPRAEVVVSLRDTDPAPGLARTVALLAATPAVDGVVLLPDALIDLGAPLWSPSPFTAVLLSESELPQLVLDPPRDPVTFLSATPISANEAAWVRLKGVDALRETWQADGVDTLDPQRPARQPR</sequence>
<dbReference type="Proteomes" id="UP001526201">
    <property type="component" value="Unassembled WGS sequence"/>
</dbReference>
<accession>A0ABT3CK69</accession>
<dbReference type="InterPro" id="IPR020941">
    <property type="entry name" value="SUFU-like_domain"/>
</dbReference>
<comment type="caution">
    <text evidence="2">The sequence shown here is derived from an EMBL/GenBank/DDBJ whole genome shotgun (WGS) entry which is preliminary data.</text>
</comment>
<gene>
    <name evidence="2" type="ORF">H7J73_28025</name>
</gene>
<protein>
    <submittedName>
        <fullName evidence="2">Suppressor of fused domain protein</fullName>
    </submittedName>
</protein>
<dbReference type="RefSeq" id="WP_264071130.1">
    <property type="nucleotide sequence ID" value="NZ_JACKTY010000047.1"/>
</dbReference>
<dbReference type="EMBL" id="JACKTY010000047">
    <property type="protein sequence ID" value="MCV7229862.1"/>
    <property type="molecule type" value="Genomic_DNA"/>
</dbReference>
<reference evidence="2 3" key="1">
    <citation type="journal article" date="2022" name="BMC Genomics">
        <title>Comparative genome analysis of mycobacteria focusing on tRNA and non-coding RNA.</title>
        <authorList>
            <person name="Behra P.R.K."/>
            <person name="Pettersson B.M.F."/>
            <person name="Ramesh M."/>
            <person name="Das S."/>
            <person name="Dasgupta S."/>
            <person name="Kirsebom L.A."/>
        </authorList>
    </citation>
    <scope>NUCLEOTIDE SEQUENCE [LARGE SCALE GENOMIC DNA]</scope>
    <source>
        <strain evidence="2 3">DSM 44078</strain>
    </source>
</reference>